<feature type="non-terminal residue" evidence="1">
    <location>
        <position position="1"/>
    </location>
</feature>
<name>A0A9P9I985_9HYPO</name>
<dbReference type="EMBL" id="JAGMUU010000049">
    <property type="protein sequence ID" value="KAH7112758.1"/>
    <property type="molecule type" value="Genomic_DNA"/>
</dbReference>
<reference evidence="1" key="1">
    <citation type="journal article" date="2021" name="Nat. Commun.">
        <title>Genetic determinants of endophytism in the Arabidopsis root mycobiome.</title>
        <authorList>
            <person name="Mesny F."/>
            <person name="Miyauchi S."/>
            <person name="Thiergart T."/>
            <person name="Pickel B."/>
            <person name="Atanasova L."/>
            <person name="Karlsson M."/>
            <person name="Huettel B."/>
            <person name="Barry K.W."/>
            <person name="Haridas S."/>
            <person name="Chen C."/>
            <person name="Bauer D."/>
            <person name="Andreopoulos W."/>
            <person name="Pangilinan J."/>
            <person name="LaButti K."/>
            <person name="Riley R."/>
            <person name="Lipzen A."/>
            <person name="Clum A."/>
            <person name="Drula E."/>
            <person name="Henrissat B."/>
            <person name="Kohler A."/>
            <person name="Grigoriev I.V."/>
            <person name="Martin F.M."/>
            <person name="Hacquard S."/>
        </authorList>
    </citation>
    <scope>NUCLEOTIDE SEQUENCE</scope>
    <source>
        <strain evidence="1">MPI-CAGE-AT-0021</strain>
    </source>
</reference>
<gene>
    <name evidence="1" type="ORF">B0J13DRAFT_421309</name>
</gene>
<organism evidence="1 2">
    <name type="scientific">Dactylonectria estremocensis</name>
    <dbReference type="NCBI Taxonomy" id="1079267"/>
    <lineage>
        <taxon>Eukaryota</taxon>
        <taxon>Fungi</taxon>
        <taxon>Dikarya</taxon>
        <taxon>Ascomycota</taxon>
        <taxon>Pezizomycotina</taxon>
        <taxon>Sordariomycetes</taxon>
        <taxon>Hypocreomycetidae</taxon>
        <taxon>Hypocreales</taxon>
        <taxon>Nectriaceae</taxon>
        <taxon>Dactylonectria</taxon>
    </lineage>
</organism>
<protein>
    <submittedName>
        <fullName evidence="1">Uncharacterized protein</fullName>
    </submittedName>
</protein>
<evidence type="ECO:0000313" key="1">
    <source>
        <dbReference type="EMBL" id="KAH7112758.1"/>
    </source>
</evidence>
<proteinExistence type="predicted"/>
<sequence length="74" mass="8654">DNTSYATLPEASMSALSTGTPCFESDIFDATREREEQYDHWLENLRVIKILREYVRGRLERKEFVEDDEEPGPT</sequence>
<comment type="caution">
    <text evidence="1">The sequence shown here is derived from an EMBL/GenBank/DDBJ whole genome shotgun (WGS) entry which is preliminary data.</text>
</comment>
<feature type="non-terminal residue" evidence="1">
    <location>
        <position position="74"/>
    </location>
</feature>
<dbReference type="OrthoDB" id="6155966at2759"/>
<dbReference type="Proteomes" id="UP000717696">
    <property type="component" value="Unassembled WGS sequence"/>
</dbReference>
<dbReference type="AlphaFoldDB" id="A0A9P9I985"/>
<keyword evidence="2" id="KW-1185">Reference proteome</keyword>
<evidence type="ECO:0000313" key="2">
    <source>
        <dbReference type="Proteomes" id="UP000717696"/>
    </source>
</evidence>
<accession>A0A9P9I985</accession>